<evidence type="ECO:0000256" key="3">
    <source>
        <dbReference type="SAM" id="MobiDB-lite"/>
    </source>
</evidence>
<accession>A0ABQ8FFD4</accession>
<sequence length="922" mass="104144">MATPTMPHRHIHHHLIQVGSQCPSALLVPMRPLLTLYRTHHHHHHIHTTVPLAQRMQHRSHLGSPSILNSNSTMLPKLIQNTHFMSTWSPNNDQTSIHSNTDPVSMNSTLSHASHTASTEAYTNRHDTGSSNTKSNNAWEAFTNIDLATQPPYRIHHLISIISSHEDPSTVAYRLISAYKAMAESGCPILVPQQIRLYNAIRSAHTNDIELMLKYTSLLIVLHTDYAHLCTVQISPRQLRQLMVIAGKSQNKLIMADVQRIGVVISGETLTDGILNTVDALLFVHDHVHARALLAHCGASHHPDLLSAVAMFLARTGDPAEADALMRQCVANTIRLRESIYVYVLAGYLGKREYELARIWMAWIPSTPWHVYTDAWSLWIRKMFKIAVNHTQEVLPFVDDFLNNPTTVVHNRYLFNVVFGLMTAGDSAAAFSYFDRICLKGDLIPSGDALAVLEACQILDSSSSDTLEQVASRIENLTHITGKSLSIMIHAYLKRKELPNALHVYDVMTKMGTLGTMHQEYLESSLHMFLCYYLRYGNKNTAFEFYRNALKNGTIPNGRVFKLLLELSFNDLNDATYVWQCMMAHMDSKAFLPLSSEMYTFSNERLSYATSADFCKSENQRLASVLSKSPLFILQSARETKGAGQSMLLSKRLSISPSRKSISSADTTETQEQHRKGRSAVNVDASYTKHKDPPNRQSTAVTHTLKRYPGLTVDHYRYMLIAFINKDMYDEAKKLIQDMHERGIEMSPHMFLSLAMAKYKRRDIDACLNIIQMARLDKRDVSTTMLQLQVSAHCSARQLSLARKVLNETISRRELPPPVMLQTIANAYYGLGEIYNLCQIMLCCQACRYPLYRIDESVQKLWKSVGGEIGGTYEQLIHDVSSDQETIDLCSACEKLANAPKWINSTRRHAISSMLAARMTRS</sequence>
<name>A0ABQ8FFD4_9FUNG</name>
<protein>
    <recommendedName>
        <fullName evidence="6">Pentacotripeptide-repeat region of PRORP domain-containing protein</fullName>
    </recommendedName>
</protein>
<comment type="caution">
    <text evidence="4">The sequence shown here is derived from an EMBL/GenBank/DDBJ whole genome shotgun (WGS) entry which is preliminary data.</text>
</comment>
<feature type="repeat" description="PPR" evidence="2">
    <location>
        <begin position="712"/>
        <end position="746"/>
    </location>
</feature>
<evidence type="ECO:0000256" key="2">
    <source>
        <dbReference type="PROSITE-ProRule" id="PRU00708"/>
    </source>
</evidence>
<keyword evidence="5" id="KW-1185">Reference proteome</keyword>
<organism evidence="4 5">
    <name type="scientific">Batrachochytrium salamandrivorans</name>
    <dbReference type="NCBI Taxonomy" id="1357716"/>
    <lineage>
        <taxon>Eukaryota</taxon>
        <taxon>Fungi</taxon>
        <taxon>Fungi incertae sedis</taxon>
        <taxon>Chytridiomycota</taxon>
        <taxon>Chytridiomycota incertae sedis</taxon>
        <taxon>Chytridiomycetes</taxon>
        <taxon>Rhizophydiales</taxon>
        <taxon>Rhizophydiales incertae sedis</taxon>
        <taxon>Batrachochytrium</taxon>
    </lineage>
</organism>
<feature type="region of interest" description="Disordered" evidence="3">
    <location>
        <begin position="659"/>
        <end position="698"/>
    </location>
</feature>
<dbReference type="InterPro" id="IPR002885">
    <property type="entry name" value="PPR_rpt"/>
</dbReference>
<dbReference type="PROSITE" id="PS51375">
    <property type="entry name" value="PPR"/>
    <property type="match status" value="1"/>
</dbReference>
<evidence type="ECO:0000313" key="4">
    <source>
        <dbReference type="EMBL" id="KAH6596662.1"/>
    </source>
</evidence>
<proteinExistence type="predicted"/>
<dbReference type="Pfam" id="PF01535">
    <property type="entry name" value="PPR"/>
    <property type="match status" value="2"/>
</dbReference>
<dbReference type="InterPro" id="IPR011990">
    <property type="entry name" value="TPR-like_helical_dom_sf"/>
</dbReference>
<dbReference type="EMBL" id="JAFCIX010000204">
    <property type="protein sequence ID" value="KAH6596662.1"/>
    <property type="molecule type" value="Genomic_DNA"/>
</dbReference>
<reference evidence="4 5" key="1">
    <citation type="submission" date="2021-02" db="EMBL/GenBank/DDBJ databases">
        <title>Variation within the Batrachochytrium salamandrivorans European outbreak.</title>
        <authorList>
            <person name="Kelly M."/>
            <person name="Pasmans F."/>
            <person name="Shea T.P."/>
            <person name="Munoz J.F."/>
            <person name="Carranza S."/>
            <person name="Cuomo C.A."/>
            <person name="Martel A."/>
        </authorList>
    </citation>
    <scope>NUCLEOTIDE SEQUENCE [LARGE SCALE GENOMIC DNA]</scope>
    <source>
        <strain evidence="4 5">AMFP18/2</strain>
    </source>
</reference>
<dbReference type="NCBIfam" id="TIGR00756">
    <property type="entry name" value="PPR"/>
    <property type="match status" value="1"/>
</dbReference>
<keyword evidence="1" id="KW-0677">Repeat</keyword>
<dbReference type="PANTHER" id="PTHR47941">
    <property type="entry name" value="PENTATRICOPEPTIDE REPEAT-CONTAINING PROTEIN 3, MITOCHONDRIAL"/>
    <property type="match status" value="1"/>
</dbReference>
<evidence type="ECO:0008006" key="6">
    <source>
        <dbReference type="Google" id="ProtNLM"/>
    </source>
</evidence>
<gene>
    <name evidence="4" type="ORF">BASA50_004993</name>
</gene>
<evidence type="ECO:0000313" key="5">
    <source>
        <dbReference type="Proteomes" id="UP001648503"/>
    </source>
</evidence>
<dbReference type="Gene3D" id="1.25.40.10">
    <property type="entry name" value="Tetratricopeptide repeat domain"/>
    <property type="match status" value="2"/>
</dbReference>
<evidence type="ECO:0000256" key="1">
    <source>
        <dbReference type="ARBA" id="ARBA00022737"/>
    </source>
</evidence>
<dbReference type="Proteomes" id="UP001648503">
    <property type="component" value="Unassembled WGS sequence"/>
</dbReference>